<keyword evidence="4 5" id="KW-0862">Zinc</keyword>
<proteinExistence type="inferred from homology"/>
<evidence type="ECO:0000256" key="3">
    <source>
        <dbReference type="ARBA" id="ARBA00022723"/>
    </source>
</evidence>
<feature type="binding site" evidence="5">
    <location>
        <position position="2"/>
    </location>
    <ligand>
        <name>Ni(2+)</name>
        <dbReference type="ChEBI" id="CHEBI:49786"/>
    </ligand>
</feature>
<evidence type="ECO:0000256" key="4">
    <source>
        <dbReference type="ARBA" id="ARBA00022833"/>
    </source>
</evidence>
<feature type="binding site" evidence="5">
    <location>
        <position position="73"/>
    </location>
    <ligand>
        <name>Zn(2+)</name>
        <dbReference type="ChEBI" id="CHEBI:29105"/>
    </ligand>
</feature>
<dbReference type="Proteomes" id="UP000238356">
    <property type="component" value="Unassembled WGS sequence"/>
</dbReference>
<dbReference type="InterPro" id="IPR020538">
    <property type="entry name" value="Hydgase_Ni_incorp_HypA/HybF_CS"/>
</dbReference>
<dbReference type="EMBL" id="PSZD01000003">
    <property type="protein sequence ID" value="PPJ31458.1"/>
    <property type="molecule type" value="Genomic_DNA"/>
</dbReference>
<dbReference type="AlphaFoldDB" id="A0A2S6ACK0"/>
<organism evidence="6 7">
    <name type="scientific">Nocardia nova</name>
    <dbReference type="NCBI Taxonomy" id="37330"/>
    <lineage>
        <taxon>Bacteria</taxon>
        <taxon>Bacillati</taxon>
        <taxon>Actinomycetota</taxon>
        <taxon>Actinomycetes</taxon>
        <taxon>Mycobacteriales</taxon>
        <taxon>Nocardiaceae</taxon>
        <taxon>Nocardia</taxon>
    </lineage>
</organism>
<evidence type="ECO:0000256" key="1">
    <source>
        <dbReference type="ARBA" id="ARBA00010748"/>
    </source>
</evidence>
<keyword evidence="3 5" id="KW-0479">Metal-binding</keyword>
<protein>
    <recommendedName>
        <fullName evidence="5">Hydrogenase maturation factor HypA</fullName>
    </recommendedName>
</protein>
<dbReference type="GO" id="GO:0008270">
    <property type="term" value="F:zinc ion binding"/>
    <property type="evidence" value="ECO:0007669"/>
    <property type="project" value="UniProtKB-UniRule"/>
</dbReference>
<dbReference type="HAMAP" id="MF_00213">
    <property type="entry name" value="HypA_HybF"/>
    <property type="match status" value="1"/>
</dbReference>
<dbReference type="PIRSF" id="PIRSF004761">
    <property type="entry name" value="Hydrgn_mat_HypA"/>
    <property type="match status" value="1"/>
</dbReference>
<dbReference type="InterPro" id="IPR000688">
    <property type="entry name" value="HypA/HybF"/>
</dbReference>
<dbReference type="GeneID" id="66722453"/>
<dbReference type="PROSITE" id="PS01249">
    <property type="entry name" value="HYPA"/>
    <property type="match status" value="1"/>
</dbReference>
<keyword evidence="2 5" id="KW-0533">Nickel</keyword>
<evidence type="ECO:0000256" key="5">
    <source>
        <dbReference type="HAMAP-Rule" id="MF_00213"/>
    </source>
</evidence>
<comment type="function">
    <text evidence="5">Involved in the maturation of [NiFe] hydrogenases. Required for nickel insertion into the metal center of the hydrogenase.</text>
</comment>
<dbReference type="PANTHER" id="PTHR34535">
    <property type="entry name" value="HYDROGENASE MATURATION FACTOR HYPA"/>
    <property type="match status" value="1"/>
</dbReference>
<feature type="binding site" evidence="5">
    <location>
        <position position="86"/>
    </location>
    <ligand>
        <name>Zn(2+)</name>
        <dbReference type="ChEBI" id="CHEBI:29105"/>
    </ligand>
</feature>
<gene>
    <name evidence="5" type="primary">hypA</name>
    <name evidence="6" type="ORF">C5F51_07225</name>
</gene>
<feature type="binding site" evidence="5">
    <location>
        <position position="88"/>
    </location>
    <ligand>
        <name>Zn(2+)</name>
        <dbReference type="ChEBI" id="CHEBI:29105"/>
    </ligand>
</feature>
<comment type="caution">
    <text evidence="6">The sequence shown here is derived from an EMBL/GenBank/DDBJ whole genome shotgun (WGS) entry which is preliminary data.</text>
</comment>
<name>A0A2S6ACK0_9NOCA</name>
<evidence type="ECO:0000313" key="6">
    <source>
        <dbReference type="EMBL" id="PPJ31458.1"/>
    </source>
</evidence>
<dbReference type="GO" id="GO:0016151">
    <property type="term" value="F:nickel cation binding"/>
    <property type="evidence" value="ECO:0007669"/>
    <property type="project" value="UniProtKB-UniRule"/>
</dbReference>
<comment type="similarity">
    <text evidence="1 5">Belongs to the HypA/HybF family.</text>
</comment>
<dbReference type="PANTHER" id="PTHR34535:SF3">
    <property type="entry name" value="HYDROGENASE MATURATION FACTOR HYPA"/>
    <property type="match status" value="1"/>
</dbReference>
<keyword evidence="7" id="KW-1185">Reference proteome</keyword>
<evidence type="ECO:0000256" key="2">
    <source>
        <dbReference type="ARBA" id="ARBA00022596"/>
    </source>
</evidence>
<accession>A0A2S6ACK0</accession>
<feature type="binding site" evidence="5">
    <location>
        <position position="70"/>
    </location>
    <ligand>
        <name>Zn(2+)</name>
        <dbReference type="ChEBI" id="CHEBI:29105"/>
    </ligand>
</feature>
<sequence length="125" mass="13070">MHELAIAQGIVSGACEHAAGRRVHRVTVAIGMLCAVVPDSLHFCFGLAAEGTLAEGAELVIEEVPGRARCRTCGAEFALPDLIPLCACGSADVDIRAGRELRIRSMEVSDTCAQPADAAATTPRR</sequence>
<reference evidence="6 7" key="1">
    <citation type="submission" date="2018-02" db="EMBL/GenBank/DDBJ databases">
        <title>8 Nocardia nova and 1 Nocardia cyriacigeorgica strain used for evolution to TMP-SMX.</title>
        <authorList>
            <person name="Mehta H."/>
            <person name="Weng J."/>
            <person name="Shamoo Y."/>
        </authorList>
    </citation>
    <scope>NUCLEOTIDE SEQUENCE [LARGE SCALE GENOMIC DNA]</scope>
    <source>
        <strain evidence="6 7">BAA2227</strain>
    </source>
</reference>
<dbReference type="Pfam" id="PF01155">
    <property type="entry name" value="HypA"/>
    <property type="match status" value="1"/>
</dbReference>
<dbReference type="RefSeq" id="WP_063014148.1">
    <property type="nucleotide sequence ID" value="NZ_JADLQW010000005.1"/>
</dbReference>
<evidence type="ECO:0000313" key="7">
    <source>
        <dbReference type="Proteomes" id="UP000238356"/>
    </source>
</evidence>
<dbReference type="GO" id="GO:0051604">
    <property type="term" value="P:protein maturation"/>
    <property type="evidence" value="ECO:0007669"/>
    <property type="project" value="InterPro"/>
</dbReference>
<dbReference type="Gene3D" id="3.30.2320.80">
    <property type="match status" value="1"/>
</dbReference>